<dbReference type="Pfam" id="PF13181">
    <property type="entry name" value="TPR_8"/>
    <property type="match status" value="1"/>
</dbReference>
<dbReference type="InterPro" id="IPR032698">
    <property type="entry name" value="SirB1_N"/>
</dbReference>
<name>A0A382S8L9_9ZZZZ</name>
<dbReference type="PANTHER" id="PTHR44858">
    <property type="entry name" value="TETRATRICOPEPTIDE REPEAT PROTEIN 6"/>
    <property type="match status" value="1"/>
</dbReference>
<dbReference type="GO" id="GO:0009279">
    <property type="term" value="C:cell outer membrane"/>
    <property type="evidence" value="ECO:0007669"/>
    <property type="project" value="TreeGrafter"/>
</dbReference>
<dbReference type="Pfam" id="PF13424">
    <property type="entry name" value="TPR_12"/>
    <property type="match status" value="1"/>
</dbReference>
<dbReference type="SMART" id="SM00028">
    <property type="entry name" value="TPR"/>
    <property type="match status" value="5"/>
</dbReference>
<evidence type="ECO:0000259" key="3">
    <source>
        <dbReference type="Pfam" id="PF13369"/>
    </source>
</evidence>
<feature type="non-terminal residue" evidence="4">
    <location>
        <position position="1"/>
    </location>
</feature>
<protein>
    <recommendedName>
        <fullName evidence="3">Protein SirB1 N-terminal domain-containing protein</fullName>
    </recommendedName>
</protein>
<dbReference type="Pfam" id="PF13369">
    <property type="entry name" value="Transglut_core2"/>
    <property type="match status" value="1"/>
</dbReference>
<evidence type="ECO:0000256" key="1">
    <source>
        <dbReference type="ARBA" id="ARBA00022737"/>
    </source>
</evidence>
<dbReference type="InterPro" id="IPR019734">
    <property type="entry name" value="TPR_rpt"/>
</dbReference>
<feature type="domain" description="Protein SirB1 N-terminal" evidence="3">
    <location>
        <begin position="3"/>
        <end position="117"/>
    </location>
</feature>
<dbReference type="InterPro" id="IPR050498">
    <property type="entry name" value="Ycf3"/>
</dbReference>
<evidence type="ECO:0000256" key="2">
    <source>
        <dbReference type="ARBA" id="ARBA00022803"/>
    </source>
</evidence>
<accession>A0A382S8L9</accession>
<keyword evidence="1" id="KW-0677">Repeat</keyword>
<organism evidence="4">
    <name type="scientific">marine metagenome</name>
    <dbReference type="NCBI Taxonomy" id="408172"/>
    <lineage>
        <taxon>unclassified sequences</taxon>
        <taxon>metagenomes</taxon>
        <taxon>ecological metagenomes</taxon>
    </lineage>
</organism>
<evidence type="ECO:0000313" key="4">
    <source>
        <dbReference type="EMBL" id="SVD05271.1"/>
    </source>
</evidence>
<keyword evidence="2" id="KW-0802">TPR repeat</keyword>
<dbReference type="SUPFAM" id="SSF48452">
    <property type="entry name" value="TPR-like"/>
    <property type="match status" value="1"/>
</dbReference>
<dbReference type="GO" id="GO:0046813">
    <property type="term" value="P:receptor-mediated virion attachment to host cell"/>
    <property type="evidence" value="ECO:0007669"/>
    <property type="project" value="TreeGrafter"/>
</dbReference>
<dbReference type="PROSITE" id="PS50293">
    <property type="entry name" value="TPR_REGION"/>
    <property type="match status" value="1"/>
</dbReference>
<dbReference type="PANTHER" id="PTHR44858:SF1">
    <property type="entry name" value="UDP-N-ACETYLGLUCOSAMINE--PEPTIDE N-ACETYLGLUCOSAMINYLTRANSFERASE SPINDLY-RELATED"/>
    <property type="match status" value="1"/>
</dbReference>
<gene>
    <name evidence="4" type="ORF">METZ01_LOCUS358125</name>
</gene>
<proteinExistence type="predicted"/>
<dbReference type="EMBL" id="UINC01126656">
    <property type="protein sequence ID" value="SVD05271.1"/>
    <property type="molecule type" value="Genomic_DNA"/>
</dbReference>
<dbReference type="PROSITE" id="PS50005">
    <property type="entry name" value="TPR"/>
    <property type="match status" value="2"/>
</dbReference>
<dbReference type="InterPro" id="IPR011990">
    <property type="entry name" value="TPR-like_helical_dom_sf"/>
</dbReference>
<feature type="non-terminal residue" evidence="4">
    <location>
        <position position="314"/>
    </location>
</feature>
<dbReference type="AlphaFoldDB" id="A0A382S8L9"/>
<dbReference type="Gene3D" id="1.25.40.10">
    <property type="entry name" value="Tetratricopeptide repeat domain"/>
    <property type="match status" value="1"/>
</dbReference>
<sequence length="314" mass="35587">LSARQKLQGLDRPEAIIRTIRTVIHDEGGYRYTDQVDERGVPINPEELFLHGLLNTHKGYCMNLSLLYLILGQKLGLPFYGVALPNHFFVRYEREAVKVNIETTERGVSYPDSFYRQRFGTLAGSKNPYFMKNLDTRQTLGAYFSNVGMVYYQNQKPERAIFYLGISPAINPESIDAQNNLANIYSELKKPQEAIKHYNLALKSDPGNSSTLFNLGLVLQESGNFTKAINVFLQVVQINPAFSPAHQMLANLYLQENHLISALLHLKILVRVQPGNLHNHLNIASTYGRMGQQKLAIETLKKVQIQFSGNPEIH</sequence>
<reference evidence="4" key="1">
    <citation type="submission" date="2018-05" db="EMBL/GenBank/DDBJ databases">
        <authorList>
            <person name="Lanie J.A."/>
            <person name="Ng W.-L."/>
            <person name="Kazmierczak K.M."/>
            <person name="Andrzejewski T.M."/>
            <person name="Davidsen T.M."/>
            <person name="Wayne K.J."/>
            <person name="Tettelin H."/>
            <person name="Glass J.I."/>
            <person name="Rusch D."/>
            <person name="Podicherti R."/>
            <person name="Tsui H.-C.T."/>
            <person name="Winkler M.E."/>
        </authorList>
    </citation>
    <scope>NUCLEOTIDE SEQUENCE</scope>
</reference>